<evidence type="ECO:0000259" key="6">
    <source>
        <dbReference type="Pfam" id="PF01494"/>
    </source>
</evidence>
<dbReference type="STRING" id="1745343.A0A2J6PEB4"/>
<dbReference type="GO" id="GO:0004497">
    <property type="term" value="F:monooxygenase activity"/>
    <property type="evidence" value="ECO:0007669"/>
    <property type="project" value="UniProtKB-KW"/>
</dbReference>
<dbReference type="PRINTS" id="PR00420">
    <property type="entry name" value="RNGMNOXGNASE"/>
</dbReference>
<organism evidence="7 8">
    <name type="scientific">Hyaloscypha hepaticicola</name>
    <dbReference type="NCBI Taxonomy" id="2082293"/>
    <lineage>
        <taxon>Eukaryota</taxon>
        <taxon>Fungi</taxon>
        <taxon>Dikarya</taxon>
        <taxon>Ascomycota</taxon>
        <taxon>Pezizomycotina</taxon>
        <taxon>Leotiomycetes</taxon>
        <taxon>Helotiales</taxon>
        <taxon>Hyaloscyphaceae</taxon>
        <taxon>Hyaloscypha</taxon>
    </lineage>
</organism>
<dbReference type="OrthoDB" id="655030at2759"/>
<dbReference type="Gene3D" id="3.50.50.60">
    <property type="entry name" value="FAD/NAD(P)-binding domain"/>
    <property type="match status" value="1"/>
</dbReference>
<evidence type="ECO:0000256" key="5">
    <source>
        <dbReference type="SAM" id="Phobius"/>
    </source>
</evidence>
<sequence>MSFQTFKPTVAIIGAGPAGLTLARLLHLQNIPFTVFESEPSVTSRSQGGTLDLRDKTGLAAITACQLYDEFLKLARFDGEALKITDKDMKVWLKVDGGGGGKRRKNARPEIDRVALRALLLESIPRERVMWRKKLRSVAGEADDLKLRFEDGEEVGGFDLIVGADGAWSKTRNFLSDEMPTYSGICGIDQNISDAEKRFPDISAMVDRGSIFAFGDGKSVIAQQIGDGSIKISEYGVRDVSWAKEHDATKMEPGAIKELLGKEYDDWSPDFRKMLESVDEEGAVTRALYALPIPFQWENKPGVTVIGDAAHVMLPFAGEGANLSMADAMHLARWIQKSTDRAKLRENLVGFENEMFAKMEPIQQISHDNTKDMFFTPGAPRTTIESYITRYMKHMAGPVVGTLAGVGIYTYYWAWKLLS</sequence>
<evidence type="ECO:0000313" key="7">
    <source>
        <dbReference type="EMBL" id="PMD12339.1"/>
    </source>
</evidence>
<keyword evidence="3" id="KW-0560">Oxidoreductase</keyword>
<reference evidence="7 8" key="1">
    <citation type="submission" date="2016-05" db="EMBL/GenBank/DDBJ databases">
        <title>A degradative enzymes factory behind the ericoid mycorrhizal symbiosis.</title>
        <authorList>
            <consortium name="DOE Joint Genome Institute"/>
            <person name="Martino E."/>
            <person name="Morin E."/>
            <person name="Grelet G."/>
            <person name="Kuo A."/>
            <person name="Kohler A."/>
            <person name="Daghino S."/>
            <person name="Barry K."/>
            <person name="Choi C."/>
            <person name="Cichocki N."/>
            <person name="Clum A."/>
            <person name="Copeland A."/>
            <person name="Hainaut M."/>
            <person name="Haridas S."/>
            <person name="Labutti K."/>
            <person name="Lindquist E."/>
            <person name="Lipzen A."/>
            <person name="Khouja H.-R."/>
            <person name="Murat C."/>
            <person name="Ohm R."/>
            <person name="Olson A."/>
            <person name="Spatafora J."/>
            <person name="Veneault-Fourrey C."/>
            <person name="Henrissat B."/>
            <person name="Grigoriev I."/>
            <person name="Martin F."/>
            <person name="Perotto S."/>
        </authorList>
    </citation>
    <scope>NUCLEOTIDE SEQUENCE [LARGE SCALE GENOMIC DNA]</scope>
    <source>
        <strain evidence="7 8">UAMH 7357</strain>
    </source>
</reference>
<accession>A0A2J6PEB4</accession>
<proteinExistence type="predicted"/>
<keyword evidence="4" id="KW-0503">Monooxygenase</keyword>
<feature type="domain" description="FAD-binding" evidence="6">
    <location>
        <begin position="302"/>
        <end position="335"/>
    </location>
</feature>
<dbReference type="SUPFAM" id="SSF51905">
    <property type="entry name" value="FAD/NAD(P)-binding domain"/>
    <property type="match status" value="1"/>
</dbReference>
<keyword evidence="8" id="KW-1185">Reference proteome</keyword>
<name>A0A2J6PEB4_9HELO</name>
<evidence type="ECO:0000256" key="4">
    <source>
        <dbReference type="ARBA" id="ARBA00023033"/>
    </source>
</evidence>
<evidence type="ECO:0000256" key="1">
    <source>
        <dbReference type="ARBA" id="ARBA00022630"/>
    </source>
</evidence>
<dbReference type="EMBL" id="KZ613553">
    <property type="protein sequence ID" value="PMD12339.1"/>
    <property type="molecule type" value="Genomic_DNA"/>
</dbReference>
<evidence type="ECO:0000313" key="8">
    <source>
        <dbReference type="Proteomes" id="UP000235672"/>
    </source>
</evidence>
<gene>
    <name evidence="7" type="ORF">NA56DRAFT_499130</name>
</gene>
<dbReference type="InterPro" id="IPR036188">
    <property type="entry name" value="FAD/NAD-bd_sf"/>
</dbReference>
<evidence type="ECO:0000256" key="2">
    <source>
        <dbReference type="ARBA" id="ARBA00022827"/>
    </source>
</evidence>
<dbReference type="InterPro" id="IPR002938">
    <property type="entry name" value="FAD-bd"/>
</dbReference>
<dbReference type="GO" id="GO:0071949">
    <property type="term" value="F:FAD binding"/>
    <property type="evidence" value="ECO:0007669"/>
    <property type="project" value="InterPro"/>
</dbReference>
<dbReference type="Pfam" id="PF01494">
    <property type="entry name" value="FAD_binding_3"/>
    <property type="match status" value="2"/>
</dbReference>
<keyword evidence="5" id="KW-0472">Membrane</keyword>
<evidence type="ECO:0000256" key="3">
    <source>
        <dbReference type="ARBA" id="ARBA00023002"/>
    </source>
</evidence>
<dbReference type="AlphaFoldDB" id="A0A2J6PEB4"/>
<protein>
    <submittedName>
        <fullName evidence="7">FAD/NAD(P)-binding domain-containing protein</fullName>
    </submittedName>
</protein>
<dbReference type="Proteomes" id="UP000235672">
    <property type="component" value="Unassembled WGS sequence"/>
</dbReference>
<keyword evidence="5" id="KW-1133">Transmembrane helix</keyword>
<dbReference type="PANTHER" id="PTHR46972">
    <property type="entry name" value="MONOOXYGENASE ASQM-RELATED"/>
    <property type="match status" value="1"/>
</dbReference>
<feature type="transmembrane region" description="Helical" evidence="5">
    <location>
        <begin position="395"/>
        <end position="414"/>
    </location>
</feature>
<feature type="domain" description="FAD-binding" evidence="6">
    <location>
        <begin position="9"/>
        <end position="53"/>
    </location>
</feature>
<keyword evidence="2" id="KW-0274">FAD</keyword>
<keyword evidence="1" id="KW-0285">Flavoprotein</keyword>
<dbReference type="PANTHER" id="PTHR46972:SF1">
    <property type="entry name" value="FAD DEPENDENT OXIDOREDUCTASE DOMAIN-CONTAINING PROTEIN"/>
    <property type="match status" value="1"/>
</dbReference>
<keyword evidence="5" id="KW-0812">Transmembrane</keyword>